<protein>
    <submittedName>
        <fullName evidence="1">Uncharacterized protein</fullName>
    </submittedName>
</protein>
<dbReference type="InterPro" id="IPR044508">
    <property type="entry name" value="At5g50450/At1g67340-like"/>
</dbReference>
<gene>
    <name evidence="1" type="primary">P0682B08.32</name>
</gene>
<name>A0A979HL12_ORYSJ</name>
<dbReference type="Proteomes" id="UP000817658">
    <property type="component" value="Chromosome 1"/>
</dbReference>
<dbReference type="EMBL" id="AP003578">
    <property type="protein sequence ID" value="BAD87831.1"/>
    <property type="molecule type" value="Genomic_DNA"/>
</dbReference>
<dbReference type="PANTHER" id="PTHR46758">
    <property type="entry name" value="MYND DOMAIN-CONTAINING"/>
    <property type="match status" value="1"/>
</dbReference>
<evidence type="ECO:0000313" key="1">
    <source>
        <dbReference type="EMBL" id="BAD87831.1"/>
    </source>
</evidence>
<accession>A0A979HL12</accession>
<dbReference type="AlphaFoldDB" id="A0A979HL12"/>
<sequence length="246" mass="26507">MCPSSLPAGVRLYLPPCHVRVHARRVHATAARYGGEARCHQEHLRRAAEDADDAFHLAHIGFIVSRHAILSAKGRHFLVVASAWELTLALAAAASRRPFASLHLTGGGAISGCPLLSDFRWSLPEVEPYPANLFMADSSMSCGVQATAKKLDLEAPVVATTATSDNNGHSELQLCSQMWCGRRETRRHEFRRCSVCGAANYSSRVSQVLDWNAQGAVHAHGLVAPHRRRGLVTLAAAAPTTSPPPS</sequence>
<proteinExistence type="predicted"/>
<dbReference type="PANTHER" id="PTHR46758:SF2">
    <property type="entry name" value="OJ1485_B09.11 PROTEIN"/>
    <property type="match status" value="1"/>
</dbReference>
<organism evidence="1">
    <name type="scientific">Oryza sativa subsp. japonica</name>
    <name type="common">Rice</name>
    <dbReference type="NCBI Taxonomy" id="39947"/>
    <lineage>
        <taxon>Eukaryota</taxon>
        <taxon>Viridiplantae</taxon>
        <taxon>Streptophyta</taxon>
        <taxon>Embryophyta</taxon>
        <taxon>Tracheophyta</taxon>
        <taxon>Spermatophyta</taxon>
        <taxon>Magnoliopsida</taxon>
        <taxon>Liliopsida</taxon>
        <taxon>Poales</taxon>
        <taxon>Poaceae</taxon>
        <taxon>BOP clade</taxon>
        <taxon>Oryzoideae</taxon>
        <taxon>Oryzeae</taxon>
        <taxon>Oryzinae</taxon>
        <taxon>Oryza</taxon>
        <taxon>Oryza sativa</taxon>
    </lineage>
</organism>
<reference evidence="1" key="1">
    <citation type="journal article" date="2002" name="Nature">
        <title>The genome sequence and structure of rice chromosome 1.</title>
        <authorList>
            <person name="Sasaki T."/>
            <person name="Matsumoto T."/>
            <person name="Yamamoto K."/>
            <person name="Sakata K."/>
            <person name="Baba T."/>
            <person name="Katayose Y."/>
            <person name="Wu J."/>
            <person name="Niimura Y."/>
            <person name="Cheng Z."/>
            <person name="Nagamura Y."/>
            <person name="Antonio B.A."/>
            <person name="Kanamori H."/>
            <person name="Hosokawa S."/>
            <person name="Masukawa M."/>
            <person name="Arikawa K."/>
            <person name="Chiden Y."/>
            <person name="Hayashi M."/>
            <person name="Okamoto M."/>
            <person name="Ando T."/>
            <person name="Aoki H."/>
            <person name="Arita K."/>
            <person name="Hamada M."/>
            <person name="Harada C."/>
            <person name="Hijishita S."/>
            <person name="Honda M."/>
            <person name="Ichikawa Y."/>
            <person name="Idonuma A."/>
            <person name="Iijima M."/>
            <person name="Ikeda M."/>
            <person name="Ikeno M."/>
            <person name="Itoh S."/>
            <person name="Itoh T."/>
            <person name="Itoh Y."/>
            <person name="Itoh Y."/>
            <person name="Iwabuchi A."/>
            <person name="Kamiya K."/>
            <person name="Karasawa W."/>
            <person name="Katagiri S."/>
            <person name="Kikuta A."/>
            <person name="Kobayashi N."/>
            <person name="Kono I."/>
            <person name="Machita K."/>
            <person name="Maehara T."/>
            <person name="Mizuno H."/>
            <person name="Mizubayashi T."/>
            <person name="Mukai Y."/>
            <person name="Nagasaki H."/>
            <person name="Nakashima M."/>
            <person name="Nakama Y."/>
            <person name="Nakamichi Y."/>
            <person name="Nakamura M."/>
            <person name="Namiki N."/>
            <person name="Negishi M."/>
            <person name="Ohta I."/>
            <person name="Ono N."/>
            <person name="Saji S."/>
            <person name="Sakai K."/>
            <person name="Shibata M."/>
            <person name="Shimokawa T."/>
            <person name="Shomura A."/>
            <person name="Song J."/>
            <person name="Takazaki Y."/>
            <person name="Terasawa K."/>
            <person name="Tsuji K."/>
            <person name="Waki K."/>
            <person name="Yamagata H."/>
            <person name="Yamane H."/>
            <person name="Yoshiki S."/>
            <person name="Yoshihara R."/>
            <person name="Yukawa K."/>
            <person name="Zhong H."/>
            <person name="Iwama H."/>
            <person name="Endo T."/>
            <person name="Ito H."/>
            <person name="Hahn J.H."/>
            <person name="Kim H.I."/>
            <person name="Eun M.Y."/>
            <person name="Yano M."/>
            <person name="Jiang J."/>
            <person name="Gojobori T."/>
        </authorList>
    </citation>
    <scope>NUCLEOTIDE SEQUENCE [LARGE SCALE GENOMIC DNA]</scope>
</reference>